<dbReference type="SUPFAM" id="SSF53474">
    <property type="entry name" value="alpha/beta-Hydrolases"/>
    <property type="match status" value="1"/>
</dbReference>
<accession>A0A2S9Y7X5</accession>
<dbReference type="EMBL" id="PVNL01000117">
    <property type="protein sequence ID" value="PRQ01214.1"/>
    <property type="molecule type" value="Genomic_DNA"/>
</dbReference>
<dbReference type="InterPro" id="IPR029058">
    <property type="entry name" value="AB_hydrolase_fold"/>
</dbReference>
<protein>
    <submittedName>
        <fullName evidence="1">Alpha/beta hydrolase family protein</fullName>
    </submittedName>
</protein>
<dbReference type="RefSeq" id="WP_106092677.1">
    <property type="nucleotide sequence ID" value="NZ_PVNL01000117.1"/>
</dbReference>
<keyword evidence="1" id="KW-0378">Hydrolase</keyword>
<dbReference type="AlphaFoldDB" id="A0A2S9Y7X5"/>
<gene>
    <name evidence="1" type="ORF">ENSA7_58190</name>
</gene>
<dbReference type="OrthoDB" id="5416778at2"/>
<proteinExistence type="predicted"/>
<organism evidence="1 2">
    <name type="scientific">Enhygromyxa salina</name>
    <dbReference type="NCBI Taxonomy" id="215803"/>
    <lineage>
        <taxon>Bacteria</taxon>
        <taxon>Pseudomonadati</taxon>
        <taxon>Myxococcota</taxon>
        <taxon>Polyangia</taxon>
        <taxon>Nannocystales</taxon>
        <taxon>Nannocystaceae</taxon>
        <taxon>Enhygromyxa</taxon>
    </lineage>
</organism>
<dbReference type="Gene3D" id="3.40.50.1820">
    <property type="entry name" value="alpha/beta hydrolase"/>
    <property type="match status" value="1"/>
</dbReference>
<dbReference type="GO" id="GO:0016787">
    <property type="term" value="F:hydrolase activity"/>
    <property type="evidence" value="ECO:0007669"/>
    <property type="project" value="UniProtKB-KW"/>
</dbReference>
<reference evidence="1 2" key="1">
    <citation type="submission" date="2018-03" db="EMBL/GenBank/DDBJ databases">
        <title>Draft Genome Sequences of the Obligatory Marine Myxobacteria Enhygromyxa salina SWB007.</title>
        <authorList>
            <person name="Poehlein A."/>
            <person name="Moghaddam J.A."/>
            <person name="Harms H."/>
            <person name="Alanjari M."/>
            <person name="Koenig G.M."/>
            <person name="Daniel R."/>
            <person name="Schaeberle T.F."/>
        </authorList>
    </citation>
    <scope>NUCLEOTIDE SEQUENCE [LARGE SCALE GENOMIC DNA]</scope>
    <source>
        <strain evidence="1 2">SWB007</strain>
    </source>
</reference>
<evidence type="ECO:0000313" key="1">
    <source>
        <dbReference type="EMBL" id="PRQ01214.1"/>
    </source>
</evidence>
<sequence length="384" mass="43615">MTPPPDASTLPVASMHAPPAIPDKLVAFATRGADKILLAVLRRLFLASQPPLIPEQFDQLVTRLQRYVDPALLADPQRLLAPPPVLPKPRVVQRQPLLVRGREVGLNEHLSFATPYRPYDPEYEQEYASYPEIAQTHLWSWRHLDPAPATILLTHGWGAGPWWMHRHEYNVPHLFHELGLDVYYYLAPFHARRTPARARMGGQLHPSADLVRTNEAFIQTAIELRTAISLILARNGAPLGMMGSSLGGYTSAFMASIDERLDFVIPVLPPASMAHLLWDHGNGDSMRAQAEALGMTRARFHHFWSLHSPLTHRPKVAWDRRLIITGLGDTLVTAEHTRALWEHWDRPRHFRFPGGHAWQVQRERYHREVGRFLRDIGLISTGAR</sequence>
<dbReference type="Proteomes" id="UP000238823">
    <property type="component" value="Unassembled WGS sequence"/>
</dbReference>
<name>A0A2S9Y7X5_9BACT</name>
<evidence type="ECO:0000313" key="2">
    <source>
        <dbReference type="Proteomes" id="UP000238823"/>
    </source>
</evidence>
<comment type="caution">
    <text evidence="1">The sequence shown here is derived from an EMBL/GenBank/DDBJ whole genome shotgun (WGS) entry which is preliminary data.</text>
</comment>